<keyword evidence="1 2" id="KW-0238">DNA-binding</keyword>
<dbReference type="GO" id="GO:0003700">
    <property type="term" value="F:DNA-binding transcription factor activity"/>
    <property type="evidence" value="ECO:0007669"/>
    <property type="project" value="TreeGrafter"/>
</dbReference>
<dbReference type="AlphaFoldDB" id="A0A154MKL8"/>
<dbReference type="InterPro" id="IPR009057">
    <property type="entry name" value="Homeodomain-like_sf"/>
</dbReference>
<dbReference type="PANTHER" id="PTHR30055">
    <property type="entry name" value="HTH-TYPE TRANSCRIPTIONAL REGULATOR RUTR"/>
    <property type="match status" value="1"/>
</dbReference>
<keyword evidence="7" id="KW-1185">Reference proteome</keyword>
<protein>
    <submittedName>
        <fullName evidence="4 5">Transcriptional regulator</fullName>
    </submittedName>
</protein>
<dbReference type="Pfam" id="PF00440">
    <property type="entry name" value="TetR_N"/>
    <property type="match status" value="1"/>
</dbReference>
<reference evidence="5 7" key="2">
    <citation type="submission" date="2016-11" db="EMBL/GenBank/DDBJ databases">
        <title>Genome sequencing of Amycolatopsis regifaucium.</title>
        <authorList>
            <person name="Mayilraj S."/>
            <person name="Kaur N."/>
        </authorList>
    </citation>
    <scope>NUCLEOTIDE SEQUENCE [LARGE SCALE GENOMIC DNA]</scope>
    <source>
        <strain evidence="5 7">GY080</strain>
    </source>
</reference>
<comment type="caution">
    <text evidence="4">The sequence shown here is derived from an EMBL/GenBank/DDBJ whole genome shotgun (WGS) entry which is preliminary data.</text>
</comment>
<dbReference type="InterPro" id="IPR001647">
    <property type="entry name" value="HTH_TetR"/>
</dbReference>
<organism evidence="4 6">
    <name type="scientific">Amycolatopsis regifaucium</name>
    <dbReference type="NCBI Taxonomy" id="546365"/>
    <lineage>
        <taxon>Bacteria</taxon>
        <taxon>Bacillati</taxon>
        <taxon>Actinomycetota</taxon>
        <taxon>Actinomycetes</taxon>
        <taxon>Pseudonocardiales</taxon>
        <taxon>Pseudonocardiaceae</taxon>
        <taxon>Amycolatopsis</taxon>
    </lineage>
</organism>
<dbReference type="EMBL" id="LQCI01000014">
    <property type="protein sequence ID" value="KZB84553.1"/>
    <property type="molecule type" value="Genomic_DNA"/>
</dbReference>
<dbReference type="InterPro" id="IPR050109">
    <property type="entry name" value="HTH-type_TetR-like_transc_reg"/>
</dbReference>
<dbReference type="PANTHER" id="PTHR30055:SF209">
    <property type="entry name" value="POSSIBLE TRANSCRIPTIONAL REGULATORY PROTEIN (PROBABLY TETR-FAMILY)"/>
    <property type="match status" value="1"/>
</dbReference>
<gene>
    <name evidence="5" type="ORF">ATP06_0202400</name>
    <name evidence="4" type="ORF">AVL48_32735</name>
</gene>
<dbReference type="OrthoDB" id="4542210at2"/>
<dbReference type="EMBL" id="LOBU02000002">
    <property type="protein sequence ID" value="OKA11016.1"/>
    <property type="molecule type" value="Genomic_DNA"/>
</dbReference>
<dbReference type="SUPFAM" id="SSF46689">
    <property type="entry name" value="Homeodomain-like"/>
    <property type="match status" value="1"/>
</dbReference>
<evidence type="ECO:0000313" key="6">
    <source>
        <dbReference type="Proteomes" id="UP000076321"/>
    </source>
</evidence>
<dbReference type="Gene3D" id="1.10.357.10">
    <property type="entry name" value="Tetracycline Repressor, domain 2"/>
    <property type="match status" value="1"/>
</dbReference>
<evidence type="ECO:0000259" key="3">
    <source>
        <dbReference type="PROSITE" id="PS50977"/>
    </source>
</evidence>
<reference evidence="4 6" key="1">
    <citation type="submission" date="2015-12" db="EMBL/GenBank/DDBJ databases">
        <title>Amycolatopsis regifaucium genome sequencing and assembly.</title>
        <authorList>
            <person name="Mayilraj S."/>
        </authorList>
    </citation>
    <scope>NUCLEOTIDE SEQUENCE [LARGE SCALE GENOMIC DNA]</scope>
    <source>
        <strain evidence="4 6">GY080</strain>
    </source>
</reference>
<dbReference type="Proteomes" id="UP000186883">
    <property type="component" value="Unassembled WGS sequence"/>
</dbReference>
<evidence type="ECO:0000313" key="7">
    <source>
        <dbReference type="Proteomes" id="UP000186883"/>
    </source>
</evidence>
<name>A0A154MKL8_9PSEU</name>
<evidence type="ECO:0000256" key="1">
    <source>
        <dbReference type="ARBA" id="ARBA00023125"/>
    </source>
</evidence>
<feature type="domain" description="HTH tetR-type" evidence="3">
    <location>
        <begin position="19"/>
        <end position="79"/>
    </location>
</feature>
<proteinExistence type="predicted"/>
<evidence type="ECO:0000313" key="5">
    <source>
        <dbReference type="EMBL" id="OKA11016.1"/>
    </source>
</evidence>
<accession>A0A154MKL8</accession>
<dbReference type="PROSITE" id="PS50977">
    <property type="entry name" value="HTH_TETR_2"/>
    <property type="match status" value="1"/>
</dbReference>
<feature type="DNA-binding region" description="H-T-H motif" evidence="2">
    <location>
        <begin position="42"/>
        <end position="61"/>
    </location>
</feature>
<sequence length="195" mass="21203">MPTEDLLANGPGRERADAARNRAKILKAAEELFAARPAADVTMEDIAKAAGVGRATLYRRYPDRSAIAVALLDEHERELQERLLTGPPPLGPGAPPAERLAAFYAAMTDLLDRHAHLVLGTEVGHSRFTTGPYRLWRTHVRILAEQAGAKDPDALADILLAPLAPEVFLHQTGELGLSPERITEALKEQARRALS</sequence>
<evidence type="ECO:0000313" key="4">
    <source>
        <dbReference type="EMBL" id="KZB84553.1"/>
    </source>
</evidence>
<dbReference type="PRINTS" id="PR00455">
    <property type="entry name" value="HTHTETR"/>
</dbReference>
<dbReference type="GO" id="GO:0000976">
    <property type="term" value="F:transcription cis-regulatory region binding"/>
    <property type="evidence" value="ECO:0007669"/>
    <property type="project" value="TreeGrafter"/>
</dbReference>
<dbReference type="Proteomes" id="UP000076321">
    <property type="component" value="Unassembled WGS sequence"/>
</dbReference>
<evidence type="ECO:0000256" key="2">
    <source>
        <dbReference type="PROSITE-ProRule" id="PRU00335"/>
    </source>
</evidence>
<dbReference type="RefSeq" id="WP_061984105.1">
    <property type="nucleotide sequence ID" value="NZ_FOPQ01000009.1"/>
</dbReference>